<protein>
    <submittedName>
        <fullName evidence="2">Uncharacterized protein</fullName>
    </submittedName>
</protein>
<evidence type="ECO:0000313" key="3">
    <source>
        <dbReference type="Proteomes" id="UP000250088"/>
    </source>
</evidence>
<gene>
    <name evidence="2" type="ORF">B1756_08315</name>
</gene>
<name>A0A2Z2HSK4_9EURY</name>
<dbReference type="KEGG" id="naj:B1756_08315"/>
<organism evidence="2 3">
    <name type="scientific">Natrarchaeobaculum aegyptiacum</name>
    <dbReference type="NCBI Taxonomy" id="745377"/>
    <lineage>
        <taxon>Archaea</taxon>
        <taxon>Methanobacteriati</taxon>
        <taxon>Methanobacteriota</taxon>
        <taxon>Stenosarchaea group</taxon>
        <taxon>Halobacteria</taxon>
        <taxon>Halobacteriales</taxon>
        <taxon>Natrialbaceae</taxon>
        <taxon>Natrarchaeobaculum</taxon>
    </lineage>
</organism>
<reference evidence="3" key="1">
    <citation type="submission" date="2017-02" db="EMBL/GenBank/DDBJ databases">
        <title>Natronthermophilus aegyptiacus gen. nov.,sp. nov., an aerobic, extremely halophilic alkalithermophilic archaeon isolated from the athalassohaline Wadi An Natrun, Egypt.</title>
        <authorList>
            <person name="Zhao B."/>
        </authorList>
    </citation>
    <scope>NUCLEOTIDE SEQUENCE [LARGE SCALE GENOMIC DNA]</scope>
    <source>
        <strain evidence="3">JW/NM-HA 15</strain>
    </source>
</reference>
<feature type="region of interest" description="Disordered" evidence="1">
    <location>
        <begin position="24"/>
        <end position="54"/>
    </location>
</feature>
<dbReference type="Proteomes" id="UP000250088">
    <property type="component" value="Chromosome"/>
</dbReference>
<dbReference type="AlphaFoldDB" id="A0A2Z2HSK4"/>
<keyword evidence="3" id="KW-1185">Reference proteome</keyword>
<proteinExistence type="predicted"/>
<evidence type="ECO:0000256" key="1">
    <source>
        <dbReference type="SAM" id="MobiDB-lite"/>
    </source>
</evidence>
<sequence length="63" mass="6330">MTQAAAKSAARTASWALSTELARTLDASEDDDSSAPHDAETSSNPGLSRGVIGGPNVFGLAVV</sequence>
<accession>A0A2Z2HSK4</accession>
<evidence type="ECO:0000313" key="2">
    <source>
        <dbReference type="EMBL" id="ARS89743.1"/>
    </source>
</evidence>
<dbReference type="EMBL" id="CP019893">
    <property type="protein sequence ID" value="ARS89743.1"/>
    <property type="molecule type" value="Genomic_DNA"/>
</dbReference>